<evidence type="ECO:0000313" key="4">
    <source>
        <dbReference type="Proteomes" id="UP000814243"/>
    </source>
</evidence>
<evidence type="ECO:0000256" key="1">
    <source>
        <dbReference type="SAM" id="MobiDB-lite"/>
    </source>
</evidence>
<sequence length="174" mass="19356">MLKPTVVFTFLSALFIIETICYPTYESSYHRETRSLRTSNGARGGIIGHKPYKDPRPTHPGYNRRNVRDTLSPQQLDSQESISRVARSVEQLGAASKEHLDSQEALSRVARSVEQFGAVSKEHLDSQEALSRVARSVEQFGAASKEHLDSQEALSRVARSVEQFGAASKEHLDS</sequence>
<dbReference type="EMBL" id="JACEFF010000259">
    <property type="protein sequence ID" value="KAH9641031.1"/>
    <property type="molecule type" value="Genomic_DNA"/>
</dbReference>
<gene>
    <name evidence="3" type="ORF">HF086_015127</name>
</gene>
<feature type="non-terminal residue" evidence="3">
    <location>
        <position position="174"/>
    </location>
</feature>
<accession>A0A922MR70</accession>
<organism evidence="3 4">
    <name type="scientific">Spodoptera exigua</name>
    <name type="common">Beet armyworm</name>
    <name type="synonym">Noctua fulgens</name>
    <dbReference type="NCBI Taxonomy" id="7107"/>
    <lineage>
        <taxon>Eukaryota</taxon>
        <taxon>Metazoa</taxon>
        <taxon>Ecdysozoa</taxon>
        <taxon>Arthropoda</taxon>
        <taxon>Hexapoda</taxon>
        <taxon>Insecta</taxon>
        <taxon>Pterygota</taxon>
        <taxon>Neoptera</taxon>
        <taxon>Endopterygota</taxon>
        <taxon>Lepidoptera</taxon>
        <taxon>Glossata</taxon>
        <taxon>Ditrysia</taxon>
        <taxon>Noctuoidea</taxon>
        <taxon>Noctuidae</taxon>
        <taxon>Amphipyrinae</taxon>
        <taxon>Spodoptera</taxon>
    </lineage>
</organism>
<feature type="signal peptide" evidence="2">
    <location>
        <begin position="1"/>
        <end position="21"/>
    </location>
</feature>
<comment type="caution">
    <text evidence="3">The sequence shown here is derived from an EMBL/GenBank/DDBJ whole genome shotgun (WGS) entry which is preliminary data.</text>
</comment>
<evidence type="ECO:0000313" key="3">
    <source>
        <dbReference type="EMBL" id="KAH9641031.1"/>
    </source>
</evidence>
<proteinExistence type="predicted"/>
<feature type="compositionally biased region" description="Polar residues" evidence="1">
    <location>
        <begin position="69"/>
        <end position="82"/>
    </location>
</feature>
<dbReference type="Proteomes" id="UP000814243">
    <property type="component" value="Unassembled WGS sequence"/>
</dbReference>
<protein>
    <submittedName>
        <fullName evidence="3">Uncharacterized protein</fullName>
    </submittedName>
</protein>
<keyword evidence="2" id="KW-0732">Signal</keyword>
<dbReference type="AlphaFoldDB" id="A0A922MR70"/>
<reference evidence="3" key="1">
    <citation type="journal article" date="2021" name="G3 (Bethesda)">
        <title>Genome and transcriptome analysis of the beet armyworm Spodoptera exigua reveals targets for pest control. .</title>
        <authorList>
            <person name="Simon S."/>
            <person name="Breeschoten T."/>
            <person name="Jansen H.J."/>
            <person name="Dirks R.P."/>
            <person name="Schranz M.E."/>
            <person name="Ros V.I.D."/>
        </authorList>
    </citation>
    <scope>NUCLEOTIDE SEQUENCE</scope>
    <source>
        <strain evidence="3">TB_SE_WUR_2020</strain>
    </source>
</reference>
<feature type="region of interest" description="Disordered" evidence="1">
    <location>
        <begin position="36"/>
        <end position="83"/>
    </location>
</feature>
<feature type="chain" id="PRO_5037435755" evidence="2">
    <location>
        <begin position="22"/>
        <end position="174"/>
    </location>
</feature>
<name>A0A922MR70_SPOEX</name>
<evidence type="ECO:0000256" key="2">
    <source>
        <dbReference type="SAM" id="SignalP"/>
    </source>
</evidence>